<feature type="transmembrane region" description="Helical" evidence="1">
    <location>
        <begin position="30"/>
        <end position="51"/>
    </location>
</feature>
<dbReference type="AlphaFoldDB" id="A0A9X4AEZ2"/>
<dbReference type="RefSeq" id="WP_272446522.1">
    <property type="nucleotide sequence ID" value="NZ_JAMQKC010000009.1"/>
</dbReference>
<keyword evidence="3" id="KW-1185">Reference proteome</keyword>
<proteinExistence type="predicted"/>
<dbReference type="EMBL" id="JAMQKC010000009">
    <property type="protein sequence ID" value="MDC3417457.1"/>
    <property type="molecule type" value="Genomic_DNA"/>
</dbReference>
<keyword evidence="1" id="KW-0472">Membrane</keyword>
<keyword evidence="1" id="KW-1133">Transmembrane helix</keyword>
<gene>
    <name evidence="2" type="ORF">NC799_11175</name>
</gene>
<feature type="transmembrane region" description="Helical" evidence="1">
    <location>
        <begin position="57"/>
        <end position="77"/>
    </location>
</feature>
<comment type="caution">
    <text evidence="2">The sequence shown here is derived from an EMBL/GenBank/DDBJ whole genome shotgun (WGS) entry which is preliminary data.</text>
</comment>
<organism evidence="2 3">
    <name type="scientific">Aquibacillus salsiterrae</name>
    <dbReference type="NCBI Taxonomy" id="2950439"/>
    <lineage>
        <taxon>Bacteria</taxon>
        <taxon>Bacillati</taxon>
        <taxon>Bacillota</taxon>
        <taxon>Bacilli</taxon>
        <taxon>Bacillales</taxon>
        <taxon>Bacillaceae</taxon>
        <taxon>Aquibacillus</taxon>
    </lineage>
</organism>
<reference evidence="2" key="1">
    <citation type="submission" date="2022-06" db="EMBL/GenBank/DDBJ databases">
        <title>Aquibacillus sp. a new bacterium isolated from soil saline samples.</title>
        <authorList>
            <person name="Galisteo C."/>
            <person name="De La Haba R."/>
            <person name="Sanchez-Porro C."/>
            <person name="Ventosa A."/>
        </authorList>
    </citation>
    <scope>NUCLEOTIDE SEQUENCE</scope>
    <source>
        <strain evidence="2">3ASR75-54</strain>
    </source>
</reference>
<evidence type="ECO:0000313" key="3">
    <source>
        <dbReference type="Proteomes" id="UP001145069"/>
    </source>
</evidence>
<sequence length="101" mass="11371">MNNNNFNQNVQGGVSIFKSEQSNNRKSKTIVLLSKIAQGYLISGIFIYALYATAFKYEWLLIVAVGSVLAWVQLYLITAIVQGFYVKHDTISDNNITHQPN</sequence>
<accession>A0A9X4AEZ2</accession>
<evidence type="ECO:0000256" key="1">
    <source>
        <dbReference type="SAM" id="Phobius"/>
    </source>
</evidence>
<keyword evidence="1" id="KW-0812">Transmembrane</keyword>
<name>A0A9X4AEZ2_9BACI</name>
<dbReference type="Proteomes" id="UP001145069">
    <property type="component" value="Unassembled WGS sequence"/>
</dbReference>
<protein>
    <submittedName>
        <fullName evidence="2">Uncharacterized protein</fullName>
    </submittedName>
</protein>
<evidence type="ECO:0000313" key="2">
    <source>
        <dbReference type="EMBL" id="MDC3417457.1"/>
    </source>
</evidence>